<dbReference type="SUPFAM" id="SSF51735">
    <property type="entry name" value="NAD(P)-binding Rossmann-fold domains"/>
    <property type="match status" value="1"/>
</dbReference>
<dbReference type="GO" id="GO:0004029">
    <property type="term" value="F:aldehyde dehydrogenase (NAD+) activity"/>
    <property type="evidence" value="ECO:0007669"/>
    <property type="project" value="TreeGrafter"/>
</dbReference>
<dbReference type="RefSeq" id="XP_025380696.1">
    <property type="nucleotide sequence ID" value="XM_025523368.1"/>
</dbReference>
<dbReference type="Pfam" id="PF13460">
    <property type="entry name" value="NAD_binding_10"/>
    <property type="match status" value="1"/>
</dbReference>
<dbReference type="PANTHER" id="PTHR48079:SF6">
    <property type="entry name" value="NAD(P)-BINDING DOMAIN-CONTAINING PROTEIN-RELATED"/>
    <property type="match status" value="1"/>
</dbReference>
<dbReference type="InterPro" id="IPR036291">
    <property type="entry name" value="NAD(P)-bd_dom_sf"/>
</dbReference>
<feature type="domain" description="NAD(P)-binding" evidence="1">
    <location>
        <begin position="14"/>
        <end position="123"/>
    </location>
</feature>
<keyword evidence="3" id="KW-1185">Reference proteome</keyword>
<reference evidence="2 3" key="1">
    <citation type="journal article" date="2018" name="Mol. Biol. Evol.">
        <title>Broad Genomic Sampling Reveals a Smut Pathogenic Ancestry of the Fungal Clade Ustilaginomycotina.</title>
        <authorList>
            <person name="Kijpornyongpan T."/>
            <person name="Mondo S.J."/>
            <person name="Barry K."/>
            <person name="Sandor L."/>
            <person name="Lee J."/>
            <person name="Lipzen A."/>
            <person name="Pangilinan J."/>
            <person name="LaButti K."/>
            <person name="Hainaut M."/>
            <person name="Henrissat B."/>
            <person name="Grigoriev I.V."/>
            <person name="Spatafora J.W."/>
            <person name="Aime M.C."/>
        </authorList>
    </citation>
    <scope>NUCLEOTIDE SEQUENCE [LARGE SCALE GENOMIC DNA]</scope>
    <source>
        <strain evidence="2 3">MCA 4198</strain>
    </source>
</reference>
<dbReference type="Proteomes" id="UP000245768">
    <property type="component" value="Unassembled WGS sequence"/>
</dbReference>
<accession>A0A316YXZ4</accession>
<dbReference type="OrthoDB" id="10262413at2759"/>
<dbReference type="InParanoid" id="A0A316YXZ4"/>
<gene>
    <name evidence="2" type="ORF">FA10DRAFT_277298</name>
</gene>
<dbReference type="GO" id="GO:0005737">
    <property type="term" value="C:cytoplasm"/>
    <property type="evidence" value="ECO:0007669"/>
    <property type="project" value="TreeGrafter"/>
</dbReference>
<dbReference type="AlphaFoldDB" id="A0A316YXZ4"/>
<dbReference type="PANTHER" id="PTHR48079">
    <property type="entry name" value="PROTEIN YEEZ"/>
    <property type="match status" value="1"/>
</dbReference>
<dbReference type="InterPro" id="IPR016040">
    <property type="entry name" value="NAD(P)-bd_dom"/>
</dbReference>
<protein>
    <recommendedName>
        <fullName evidence="1">NAD(P)-binding domain-containing protein</fullName>
    </recommendedName>
</protein>
<dbReference type="InterPro" id="IPR051783">
    <property type="entry name" value="NAD(P)-dependent_oxidoreduct"/>
</dbReference>
<evidence type="ECO:0000313" key="2">
    <source>
        <dbReference type="EMBL" id="PWN93498.1"/>
    </source>
</evidence>
<dbReference type="EMBL" id="KZ819634">
    <property type="protein sequence ID" value="PWN93498.1"/>
    <property type="molecule type" value="Genomic_DNA"/>
</dbReference>
<name>A0A316YXZ4_9BASI</name>
<organism evidence="2 3">
    <name type="scientific">Acaromyces ingoldii</name>
    <dbReference type="NCBI Taxonomy" id="215250"/>
    <lineage>
        <taxon>Eukaryota</taxon>
        <taxon>Fungi</taxon>
        <taxon>Dikarya</taxon>
        <taxon>Basidiomycota</taxon>
        <taxon>Ustilaginomycotina</taxon>
        <taxon>Exobasidiomycetes</taxon>
        <taxon>Exobasidiales</taxon>
        <taxon>Cryptobasidiaceae</taxon>
        <taxon>Acaromyces</taxon>
    </lineage>
</organism>
<proteinExistence type="predicted"/>
<evidence type="ECO:0000313" key="3">
    <source>
        <dbReference type="Proteomes" id="UP000245768"/>
    </source>
</evidence>
<evidence type="ECO:0000259" key="1">
    <source>
        <dbReference type="Pfam" id="PF13460"/>
    </source>
</evidence>
<sequence length="358" mass="38923">MTTQQKTLFLIGPGFIGGTLLQHLKQRRPDLKLTALTRREEQAKELQDLGIEPIKGGLDDASIIKEHASKADIVIHVATADHLESALAVVDGIKSRADKSKKVVYIHTSGNNELAQAAKGLEKASVEDKILSDSQGDEAIEKRLASDAPHRQVDGPLREQLFNDAAEKANNASTTVMMPPLVYGIGAAPWHRISIQAPILARAMMQNGNTIALDRAVAEYAYWDAVSVHDLSEAFVVLLAQLEKHTPGESQPSHYCFPAEPAPFPWAALFDAISSQLQKHAHPAGQASPKVLSDRAAFEDFLGGKETGFAPVFGQIVFERDNCYTRPDRLHALGFKHKAKGVVDSVVNGGELEPLIKE</sequence>
<dbReference type="Gene3D" id="3.40.50.720">
    <property type="entry name" value="NAD(P)-binding Rossmann-like Domain"/>
    <property type="match status" value="1"/>
</dbReference>
<dbReference type="STRING" id="215250.A0A316YXZ4"/>
<dbReference type="GeneID" id="37045284"/>